<dbReference type="EMBL" id="JACHVS010000001">
    <property type="protein sequence ID" value="MBB2995497.1"/>
    <property type="molecule type" value="Genomic_DNA"/>
</dbReference>
<evidence type="ECO:0000256" key="5">
    <source>
        <dbReference type="ARBA" id="ARBA00022842"/>
    </source>
</evidence>
<name>A0A839QI89_9MICC</name>
<feature type="binding site" evidence="6">
    <location>
        <position position="98"/>
    </location>
    <ligand>
        <name>Mg(2+)</name>
        <dbReference type="ChEBI" id="CHEBI:18420"/>
        <label>1</label>
        <note>catalytic</note>
    </ligand>
</feature>
<comment type="cofactor">
    <cofactor evidence="6">
        <name>Mg(2+)</name>
        <dbReference type="ChEBI" id="CHEBI:18420"/>
    </cofactor>
</comment>
<evidence type="ECO:0000256" key="4">
    <source>
        <dbReference type="ARBA" id="ARBA00022801"/>
    </source>
</evidence>
<dbReference type="GO" id="GO:0008934">
    <property type="term" value="F:inositol monophosphate 1-phosphatase activity"/>
    <property type="evidence" value="ECO:0007669"/>
    <property type="project" value="TreeGrafter"/>
</dbReference>
<proteinExistence type="predicted"/>
<gene>
    <name evidence="7" type="ORF">E9229_001688</name>
</gene>
<feature type="binding site" evidence="6">
    <location>
        <position position="224"/>
    </location>
    <ligand>
        <name>Mg(2+)</name>
        <dbReference type="ChEBI" id="CHEBI:18420"/>
        <label>1</label>
        <note>catalytic</note>
    </ligand>
</feature>
<dbReference type="PANTHER" id="PTHR20854">
    <property type="entry name" value="INOSITOL MONOPHOSPHATASE"/>
    <property type="match status" value="1"/>
</dbReference>
<dbReference type="GO" id="GO:0046872">
    <property type="term" value="F:metal ion binding"/>
    <property type="evidence" value="ECO:0007669"/>
    <property type="project" value="UniProtKB-KW"/>
</dbReference>
<dbReference type="InterPro" id="IPR000760">
    <property type="entry name" value="Inositol_monophosphatase-like"/>
</dbReference>
<evidence type="ECO:0000256" key="2">
    <source>
        <dbReference type="ARBA" id="ARBA00013106"/>
    </source>
</evidence>
<dbReference type="SUPFAM" id="SSF56655">
    <property type="entry name" value="Carbohydrate phosphatase"/>
    <property type="match status" value="1"/>
</dbReference>
<evidence type="ECO:0000256" key="6">
    <source>
        <dbReference type="PIRSR" id="PIRSR600760-2"/>
    </source>
</evidence>
<dbReference type="InterPro" id="IPR020583">
    <property type="entry name" value="Inositol_monoP_metal-BS"/>
</dbReference>
<evidence type="ECO:0000256" key="1">
    <source>
        <dbReference type="ARBA" id="ARBA00001033"/>
    </source>
</evidence>
<dbReference type="PROSITE" id="PS00630">
    <property type="entry name" value="IMP_2"/>
    <property type="match status" value="1"/>
</dbReference>
<dbReference type="RefSeq" id="WP_183510748.1">
    <property type="nucleotide sequence ID" value="NZ_BAABGK010000110.1"/>
</dbReference>
<comment type="catalytic activity">
    <reaction evidence="1">
        <text>a myo-inositol phosphate + H2O = myo-inositol + phosphate</text>
        <dbReference type="Rhea" id="RHEA:24056"/>
        <dbReference type="ChEBI" id="CHEBI:15377"/>
        <dbReference type="ChEBI" id="CHEBI:17268"/>
        <dbReference type="ChEBI" id="CHEBI:43474"/>
        <dbReference type="ChEBI" id="CHEBI:84139"/>
        <dbReference type="EC" id="3.1.3.25"/>
    </reaction>
</comment>
<dbReference type="GO" id="GO:0006020">
    <property type="term" value="P:inositol metabolic process"/>
    <property type="evidence" value="ECO:0007669"/>
    <property type="project" value="TreeGrafter"/>
</dbReference>
<accession>A0A839QI89</accession>
<feature type="binding site" evidence="6">
    <location>
        <position position="97"/>
    </location>
    <ligand>
        <name>Mg(2+)</name>
        <dbReference type="ChEBI" id="CHEBI:18420"/>
        <label>1</label>
        <note>catalytic</note>
    </ligand>
</feature>
<dbReference type="PROSITE" id="PS00629">
    <property type="entry name" value="IMP_1"/>
    <property type="match status" value="1"/>
</dbReference>
<dbReference type="Proteomes" id="UP000523000">
    <property type="component" value="Unassembled WGS sequence"/>
</dbReference>
<organism evidence="7 8">
    <name type="scientific">Paeniglutamicibacter cryotolerans</name>
    <dbReference type="NCBI Taxonomy" id="670079"/>
    <lineage>
        <taxon>Bacteria</taxon>
        <taxon>Bacillati</taxon>
        <taxon>Actinomycetota</taxon>
        <taxon>Actinomycetes</taxon>
        <taxon>Micrococcales</taxon>
        <taxon>Micrococcaceae</taxon>
        <taxon>Paeniglutamicibacter</taxon>
    </lineage>
</organism>
<reference evidence="7 8" key="1">
    <citation type="submission" date="2020-08" db="EMBL/GenBank/DDBJ databases">
        <title>Sequencing the genomes of 1000 actinobacteria strains.</title>
        <authorList>
            <person name="Klenk H.-P."/>
        </authorList>
    </citation>
    <scope>NUCLEOTIDE SEQUENCE [LARGE SCALE GENOMIC DNA]</scope>
    <source>
        <strain evidence="7 8">DSM 22826</strain>
    </source>
</reference>
<evidence type="ECO:0000313" key="7">
    <source>
        <dbReference type="EMBL" id="MBB2995497.1"/>
    </source>
</evidence>
<dbReference type="EC" id="3.1.3.25" evidence="2"/>
<keyword evidence="3 6" id="KW-0479">Metal-binding</keyword>
<feature type="binding site" evidence="6">
    <location>
        <position position="80"/>
    </location>
    <ligand>
        <name>Mg(2+)</name>
        <dbReference type="ChEBI" id="CHEBI:18420"/>
        <label>1</label>
        <note>catalytic</note>
    </ligand>
</feature>
<dbReference type="Pfam" id="PF00459">
    <property type="entry name" value="Inositol_P"/>
    <property type="match status" value="1"/>
</dbReference>
<comment type="caution">
    <text evidence="7">The sequence shown here is derived from an EMBL/GenBank/DDBJ whole genome shotgun (WGS) entry which is preliminary data.</text>
</comment>
<evidence type="ECO:0000256" key="3">
    <source>
        <dbReference type="ARBA" id="ARBA00022723"/>
    </source>
</evidence>
<dbReference type="PANTHER" id="PTHR20854:SF4">
    <property type="entry name" value="INOSITOL-1-MONOPHOSPHATASE-RELATED"/>
    <property type="match status" value="1"/>
</dbReference>
<keyword evidence="8" id="KW-1185">Reference proteome</keyword>
<dbReference type="GO" id="GO:0046854">
    <property type="term" value="P:phosphatidylinositol phosphate biosynthetic process"/>
    <property type="evidence" value="ECO:0007669"/>
    <property type="project" value="InterPro"/>
</dbReference>
<dbReference type="AlphaFoldDB" id="A0A839QI89"/>
<protein>
    <recommendedName>
        <fullName evidence="2">inositol-phosphate phosphatase</fullName>
        <ecNumber evidence="2">3.1.3.25</ecNumber>
    </recommendedName>
</protein>
<sequence>MPERPAPSPETIHRAARLRLLALEAARAAAPALETAFRGEIVAENKTNSHDLVTAQDRASELAIEAVLLAGEPDSRILGEEGGARGRGAIQWIVDPIDGTSNFAHGVAFFCISIAAALDGELLAGVVLDPIAGLEFSADAEHAYLNGEVLVPGACAEQRHASLMTDYPSAEAIALDGDAGLAEFGKLVCAFATLRRKVSAALGLAHVAAGWTDATLGLDTNPWDVAAGVLLVQRSGGSYLPYSYDDEPRPAHEAPCFVAFGPGGDFPAATGAVQRLVAARRDAGYRR</sequence>
<dbReference type="PRINTS" id="PR00377">
    <property type="entry name" value="IMPHPHTASES"/>
</dbReference>
<feature type="binding site" evidence="6">
    <location>
        <position position="95"/>
    </location>
    <ligand>
        <name>Mg(2+)</name>
        <dbReference type="ChEBI" id="CHEBI:18420"/>
        <label>1</label>
        <note>catalytic</note>
    </ligand>
</feature>
<dbReference type="Gene3D" id="3.30.540.10">
    <property type="entry name" value="Fructose-1,6-Bisphosphatase, subunit A, domain 1"/>
    <property type="match status" value="1"/>
</dbReference>
<keyword evidence="5 6" id="KW-0460">Magnesium</keyword>
<evidence type="ECO:0000313" key="8">
    <source>
        <dbReference type="Proteomes" id="UP000523000"/>
    </source>
</evidence>
<keyword evidence="4 7" id="KW-0378">Hydrolase</keyword>
<dbReference type="Gene3D" id="3.40.190.80">
    <property type="match status" value="1"/>
</dbReference>
<dbReference type="GO" id="GO:0007165">
    <property type="term" value="P:signal transduction"/>
    <property type="evidence" value="ECO:0007669"/>
    <property type="project" value="TreeGrafter"/>
</dbReference>
<dbReference type="InterPro" id="IPR020550">
    <property type="entry name" value="Inositol_monophosphatase_CS"/>
</dbReference>